<dbReference type="FunFam" id="3.30.460.10:FF:000019">
    <property type="entry name" value="tRNA nucleotidyltransferase cca2"/>
    <property type="match status" value="1"/>
</dbReference>
<dbReference type="EMBL" id="GL377302">
    <property type="protein sequence ID" value="EFJ04045.1"/>
    <property type="molecule type" value="Genomic_DNA"/>
</dbReference>
<dbReference type="KEGG" id="scm:SCHCO_02609582"/>
<name>D8PL51_SCHCM</name>
<comment type="similarity">
    <text evidence="1 4">Belongs to the tRNA nucleotidyltransferase/poly(A) polymerase family.</text>
</comment>
<keyword evidence="3 4" id="KW-0694">RNA-binding</keyword>
<sequence>MTLRSAPRQRVPIPQELSVRLTEDEDKLCTLLDDCTKYLRDEKGINTSCRIAGGWVRDKLLGSQSNDIDVALSDVLGLTFAEHLSEFAKSRGVPVGTIGEIKANPNQSKHLATATCKIHGYAIDLVNLRSEQYATDSRIPTGMAFGTPLQDALRRDITINALFYNIHDRAVEDHTGKGLDDLRSGIVRTPLPPRETFLDDPLRVLRCLRFATRFGFDIVPELSDAAKDTVVQEALISKISRERVG</sequence>
<dbReference type="Pfam" id="PF01743">
    <property type="entry name" value="PolyA_pol"/>
    <property type="match status" value="1"/>
</dbReference>
<organism evidence="7">
    <name type="scientific">Schizophyllum commune (strain H4-8 / FGSC 9210)</name>
    <name type="common">Split gill fungus</name>
    <dbReference type="NCBI Taxonomy" id="578458"/>
    <lineage>
        <taxon>Eukaryota</taxon>
        <taxon>Fungi</taxon>
        <taxon>Dikarya</taxon>
        <taxon>Basidiomycota</taxon>
        <taxon>Agaricomycotina</taxon>
        <taxon>Agaricomycetes</taxon>
        <taxon>Agaricomycetidae</taxon>
        <taxon>Agaricales</taxon>
        <taxon>Schizophyllaceae</taxon>
        <taxon>Schizophyllum</taxon>
    </lineage>
</organism>
<dbReference type="PANTHER" id="PTHR13734:SF5">
    <property type="entry name" value="CCA TRNA NUCLEOTIDYLTRANSFERASE, MITOCHONDRIAL"/>
    <property type="match status" value="1"/>
</dbReference>
<dbReference type="PANTHER" id="PTHR13734">
    <property type="entry name" value="TRNA-NUCLEOTIDYLTRANSFERASE"/>
    <property type="match status" value="1"/>
</dbReference>
<evidence type="ECO:0000256" key="3">
    <source>
        <dbReference type="ARBA" id="ARBA00022884"/>
    </source>
</evidence>
<feature type="non-terminal residue" evidence="6">
    <location>
        <position position="245"/>
    </location>
</feature>
<gene>
    <name evidence="6" type="ORF">SCHCODRAFT_47611</name>
</gene>
<accession>D8PL51</accession>
<evidence type="ECO:0000259" key="5">
    <source>
        <dbReference type="Pfam" id="PF01743"/>
    </source>
</evidence>
<dbReference type="OMA" id="KMLKGCC"/>
<dbReference type="Gene3D" id="1.10.3090.10">
    <property type="entry name" value="cca-adding enzyme, domain 2"/>
    <property type="match status" value="1"/>
</dbReference>
<dbReference type="GO" id="GO:0005759">
    <property type="term" value="C:mitochondrial matrix"/>
    <property type="evidence" value="ECO:0007669"/>
    <property type="project" value="EnsemblFungi"/>
</dbReference>
<evidence type="ECO:0000313" key="6">
    <source>
        <dbReference type="EMBL" id="EFJ04045.1"/>
    </source>
</evidence>
<proteinExistence type="inferred from homology"/>
<dbReference type="SUPFAM" id="SSF81891">
    <property type="entry name" value="Poly A polymerase C-terminal region-like"/>
    <property type="match status" value="1"/>
</dbReference>
<dbReference type="GO" id="GO:0004810">
    <property type="term" value="F:CCA tRNA nucleotidyltransferase activity"/>
    <property type="evidence" value="ECO:0007669"/>
    <property type="project" value="EnsemblFungi"/>
</dbReference>
<dbReference type="InterPro" id="IPR002646">
    <property type="entry name" value="PolA_pol_head_dom"/>
</dbReference>
<dbReference type="GO" id="GO:0003723">
    <property type="term" value="F:RNA binding"/>
    <property type="evidence" value="ECO:0007669"/>
    <property type="project" value="UniProtKB-KW"/>
</dbReference>
<dbReference type="STRING" id="578458.D8PL51"/>
<dbReference type="GO" id="GO:0001680">
    <property type="term" value="P:tRNA 3'-terminal CCA addition"/>
    <property type="evidence" value="ECO:0007669"/>
    <property type="project" value="EnsemblFungi"/>
</dbReference>
<dbReference type="GO" id="GO:0052927">
    <property type="term" value="F:CC tRNA cytidylyltransferase activity"/>
    <property type="evidence" value="ECO:0007669"/>
    <property type="project" value="EnsemblFungi"/>
</dbReference>
<dbReference type="HOGENOM" id="CLU_019592_1_0_1"/>
<dbReference type="VEuPathDB" id="FungiDB:SCHCODRAFT_02609582"/>
<dbReference type="GeneID" id="9597671"/>
<dbReference type="Gene3D" id="3.30.460.10">
    <property type="entry name" value="Beta Polymerase, domain 2"/>
    <property type="match status" value="1"/>
</dbReference>
<evidence type="ECO:0000256" key="2">
    <source>
        <dbReference type="ARBA" id="ARBA00022679"/>
    </source>
</evidence>
<dbReference type="OrthoDB" id="445712at2759"/>
<evidence type="ECO:0000256" key="4">
    <source>
        <dbReference type="RuleBase" id="RU003953"/>
    </source>
</evidence>
<dbReference type="Proteomes" id="UP000007431">
    <property type="component" value="Unassembled WGS sequence"/>
</dbReference>
<keyword evidence="7" id="KW-1185">Reference proteome</keyword>
<feature type="domain" description="Poly A polymerase head" evidence="5">
    <location>
        <begin position="49"/>
        <end position="188"/>
    </location>
</feature>
<dbReference type="eggNOG" id="KOG2159">
    <property type="taxonomic scope" value="Eukaryota"/>
</dbReference>
<dbReference type="InParanoid" id="D8PL51"/>
<keyword evidence="2 4" id="KW-0808">Transferase</keyword>
<dbReference type="AlphaFoldDB" id="D8PL51"/>
<protein>
    <recommendedName>
        <fullName evidence="5">Poly A polymerase head domain-containing protein</fullName>
    </recommendedName>
</protein>
<dbReference type="GO" id="GO:0052929">
    <property type="term" value="F:ATP:3'-cytidine-cytidine-tRNA adenylyltransferase activity"/>
    <property type="evidence" value="ECO:0007669"/>
    <property type="project" value="EnsemblFungi"/>
</dbReference>
<dbReference type="CDD" id="cd05398">
    <property type="entry name" value="NT_ClassII-CCAase"/>
    <property type="match status" value="1"/>
</dbReference>
<dbReference type="InterPro" id="IPR043519">
    <property type="entry name" value="NT_sf"/>
</dbReference>
<dbReference type="SUPFAM" id="SSF81301">
    <property type="entry name" value="Nucleotidyltransferase"/>
    <property type="match status" value="1"/>
</dbReference>
<evidence type="ECO:0000256" key="1">
    <source>
        <dbReference type="ARBA" id="ARBA00007265"/>
    </source>
</evidence>
<evidence type="ECO:0000313" key="7">
    <source>
        <dbReference type="Proteomes" id="UP000007431"/>
    </source>
</evidence>
<reference evidence="6 7" key="1">
    <citation type="journal article" date="2010" name="Nat. Biotechnol.">
        <title>Genome sequence of the model mushroom Schizophyllum commune.</title>
        <authorList>
            <person name="Ohm R.A."/>
            <person name="de Jong J.F."/>
            <person name="Lugones L.G."/>
            <person name="Aerts A."/>
            <person name="Kothe E."/>
            <person name="Stajich J.E."/>
            <person name="de Vries R.P."/>
            <person name="Record E."/>
            <person name="Levasseur A."/>
            <person name="Baker S.E."/>
            <person name="Bartholomew K.A."/>
            <person name="Coutinho P.M."/>
            <person name="Erdmann S."/>
            <person name="Fowler T.J."/>
            <person name="Gathman A.C."/>
            <person name="Lombard V."/>
            <person name="Henrissat B."/>
            <person name="Knabe N."/>
            <person name="Kuees U."/>
            <person name="Lilly W.W."/>
            <person name="Lindquist E."/>
            <person name="Lucas S."/>
            <person name="Magnuson J.K."/>
            <person name="Piumi F."/>
            <person name="Raudaskoski M."/>
            <person name="Salamov A."/>
            <person name="Schmutz J."/>
            <person name="Schwarze F.W.M.R."/>
            <person name="vanKuyk P.A."/>
            <person name="Horton J.S."/>
            <person name="Grigoriev I.V."/>
            <person name="Woesten H.A.B."/>
        </authorList>
    </citation>
    <scope>NUCLEOTIDE SEQUENCE [LARGE SCALE GENOMIC DNA]</scope>
    <source>
        <strain evidence="7">H4-8 / FGSC 9210</strain>
    </source>
</reference>